<proteinExistence type="predicted"/>
<keyword evidence="2" id="KW-0812">Transmembrane</keyword>
<keyword evidence="4" id="KW-1185">Reference proteome</keyword>
<feature type="transmembrane region" description="Helical" evidence="2">
    <location>
        <begin position="35"/>
        <end position="52"/>
    </location>
</feature>
<dbReference type="Proteomes" id="UP000494040">
    <property type="component" value="Unassembled WGS sequence"/>
</dbReference>
<name>A0A8I6RGD5_CIMLE</name>
<dbReference type="AlphaFoldDB" id="A0A8I6RGD5"/>
<protein>
    <submittedName>
        <fullName evidence="3">Uncharacterized protein</fullName>
    </submittedName>
</protein>
<dbReference type="RefSeq" id="XP_014245050.1">
    <property type="nucleotide sequence ID" value="XM_014389564.2"/>
</dbReference>
<feature type="region of interest" description="Disordered" evidence="1">
    <location>
        <begin position="297"/>
        <end position="334"/>
    </location>
</feature>
<organism evidence="3 4">
    <name type="scientific">Cimex lectularius</name>
    <name type="common">Bed bug</name>
    <name type="synonym">Acanthia lectularia</name>
    <dbReference type="NCBI Taxonomy" id="79782"/>
    <lineage>
        <taxon>Eukaryota</taxon>
        <taxon>Metazoa</taxon>
        <taxon>Ecdysozoa</taxon>
        <taxon>Arthropoda</taxon>
        <taxon>Hexapoda</taxon>
        <taxon>Insecta</taxon>
        <taxon>Pterygota</taxon>
        <taxon>Neoptera</taxon>
        <taxon>Paraneoptera</taxon>
        <taxon>Hemiptera</taxon>
        <taxon>Heteroptera</taxon>
        <taxon>Panheteroptera</taxon>
        <taxon>Cimicomorpha</taxon>
        <taxon>Cimicidae</taxon>
        <taxon>Cimex</taxon>
    </lineage>
</organism>
<reference evidence="3" key="1">
    <citation type="submission" date="2022-01" db="UniProtKB">
        <authorList>
            <consortium name="EnsemblMetazoa"/>
        </authorList>
    </citation>
    <scope>IDENTIFICATION</scope>
</reference>
<evidence type="ECO:0000256" key="2">
    <source>
        <dbReference type="SAM" id="Phobius"/>
    </source>
</evidence>
<feature type="compositionally biased region" description="Basic residues" evidence="1">
    <location>
        <begin position="305"/>
        <end position="334"/>
    </location>
</feature>
<evidence type="ECO:0000313" key="3">
    <source>
        <dbReference type="EnsemblMetazoa" id="XP_014245050.1"/>
    </source>
</evidence>
<evidence type="ECO:0000256" key="1">
    <source>
        <dbReference type="SAM" id="MobiDB-lite"/>
    </source>
</evidence>
<dbReference type="EnsemblMetazoa" id="XM_014389564.2">
    <property type="protein sequence ID" value="XP_014245050.1"/>
    <property type="gene ID" value="LOC106664123"/>
</dbReference>
<feature type="transmembrane region" description="Helical" evidence="2">
    <location>
        <begin position="12"/>
        <end position="29"/>
    </location>
</feature>
<evidence type="ECO:0000313" key="4">
    <source>
        <dbReference type="Proteomes" id="UP000494040"/>
    </source>
</evidence>
<keyword evidence="2" id="KW-1133">Transmembrane helix</keyword>
<accession>A0A8I6RGD5</accession>
<keyword evidence="2" id="KW-0472">Membrane</keyword>
<dbReference type="KEGG" id="clec:106664123"/>
<sequence>MCTRFGNFQTIFTYGIITGSTFLMLALKYGPLEVIFVLVLFGVVLYSIVFFIREERRLQGALNTVFSKLCLFRNECAWRKCCDDDVESENFNCGRRKELLINDCACKEKKPKIKKCAKVLDRKCYSDIDKVLEEREKQCSRSDSVCKKVDSDISVYKAKRTTRELSSLNIECLKYAKYDCCSSCDSTCTFRQKRLEIYKLIQTLIDLDHQCSCPESVEFLKGLKQFVTCDVNNKTPMEWWEEYQTLKIPPSCCNLNWYMTLERAGQYGVVCNMHRNENCPQEEKPVTTKCDNGQPCGEIFDQKSQKVKKSKKGNRRFGNWFKRRKPRKKKSNTT</sequence>
<dbReference type="GeneID" id="106664123"/>